<dbReference type="CDD" id="cd00229">
    <property type="entry name" value="SGNH_hydrolase"/>
    <property type="match status" value="1"/>
</dbReference>
<evidence type="ECO:0000313" key="1">
    <source>
        <dbReference type="EMBL" id="NBG66800.1"/>
    </source>
</evidence>
<dbReference type="RefSeq" id="WP_160633758.1">
    <property type="nucleotide sequence ID" value="NZ_WWNE01000010.1"/>
</dbReference>
<dbReference type="Proteomes" id="UP000470771">
    <property type="component" value="Unassembled WGS sequence"/>
</dbReference>
<dbReference type="InterPro" id="IPR036514">
    <property type="entry name" value="SGNH_hydro_sf"/>
</dbReference>
<protein>
    <recommendedName>
        <fullName evidence="3">SGNH/GDSL hydrolase family protein</fullName>
    </recommendedName>
</protein>
<proteinExistence type="predicted"/>
<reference evidence="1 2" key="1">
    <citation type="submission" date="2019-12" db="EMBL/GenBank/DDBJ databases">
        <authorList>
            <person name="Zhao J."/>
        </authorList>
    </citation>
    <scope>NUCLEOTIDE SEQUENCE [LARGE SCALE GENOMIC DNA]</scope>
    <source>
        <strain evidence="1 2">S-15</strain>
    </source>
</reference>
<evidence type="ECO:0000313" key="2">
    <source>
        <dbReference type="Proteomes" id="UP000470771"/>
    </source>
</evidence>
<name>A0A6N9NNG8_9FLAO</name>
<accession>A0A6N9NNG8</accession>
<organism evidence="1 2">
    <name type="scientific">Acidiluteibacter ferrifornacis</name>
    <dbReference type="NCBI Taxonomy" id="2692424"/>
    <lineage>
        <taxon>Bacteria</taxon>
        <taxon>Pseudomonadati</taxon>
        <taxon>Bacteroidota</taxon>
        <taxon>Flavobacteriia</taxon>
        <taxon>Flavobacteriales</taxon>
        <taxon>Cryomorphaceae</taxon>
        <taxon>Acidiluteibacter</taxon>
    </lineage>
</organism>
<evidence type="ECO:0008006" key="3">
    <source>
        <dbReference type="Google" id="ProtNLM"/>
    </source>
</evidence>
<dbReference type="Gene3D" id="3.40.50.1110">
    <property type="entry name" value="SGNH hydrolase"/>
    <property type="match status" value="1"/>
</dbReference>
<dbReference type="SUPFAM" id="SSF52266">
    <property type="entry name" value="SGNH hydrolase"/>
    <property type="match status" value="1"/>
</dbReference>
<comment type="caution">
    <text evidence="1">The sequence shown here is derived from an EMBL/GenBank/DDBJ whole genome shotgun (WGS) entry which is preliminary data.</text>
</comment>
<dbReference type="GO" id="GO:0016788">
    <property type="term" value="F:hydrolase activity, acting on ester bonds"/>
    <property type="evidence" value="ECO:0007669"/>
    <property type="project" value="UniProtKB-ARBA"/>
</dbReference>
<gene>
    <name evidence="1" type="ORF">GQN54_11800</name>
</gene>
<keyword evidence="2" id="KW-1185">Reference proteome</keyword>
<dbReference type="AlphaFoldDB" id="A0A6N9NNG8"/>
<sequence>MSVKLKNGLLFLAVLLVLQEVILRLTFPIPELSNFDRANYIPGTEKGLTFPFYRNSKWIWGSELDTNYKFVHELNRYGFRDEEWKTEKPSGKKRMLVIGDSFTEGIMAEQDQTIKSGFKQKDSEDRYEILNLGIMGVGMNSYLKLTADAISIFKPDLVCLLLYSNDLTDKKPIIPENKLMTVKYNYFTPRLIEVYRQIKNGSPIPFRFDWKKKSFLPAMTDKSFPWYGRENVLLEHTIKEVRNSMIEGKTNPFKLNQILRERAGLLKQPNLEEAFDYFRKLTEKNNVKLVIGYIPARHQVTNYYYQFDQLFCQKDCPEQLDLTVSQYNQHQNYLENLSAINDFEFINFTSLIKTEESNNHHLYWDYDDHMKGKGYLLLGNHLYEKVKNIQP</sequence>
<dbReference type="EMBL" id="WWNE01000010">
    <property type="protein sequence ID" value="NBG66800.1"/>
    <property type="molecule type" value="Genomic_DNA"/>
</dbReference>